<name>A0ABR2FDV9_9ROSI</name>
<proteinExistence type="predicted"/>
<gene>
    <name evidence="1" type="ORF">V6N12_069439</name>
</gene>
<sequence length="160" mass="17925">MAALEMLVAYPIPKPQYGVDTLGWHWDDNRCFKVGSTYQYLVDGGTRHRNSKWKLIWSLKSVVFAKMGKTISIMFLDIASRHKDWVVNVSHINKERNGVADSLVATGMDHGMNGSVFVVPPESLVVPVEEERHHWVVTLPTKSLASNHIGGLVEIDDSGR</sequence>
<dbReference type="Proteomes" id="UP001472677">
    <property type="component" value="Unassembled WGS sequence"/>
</dbReference>
<evidence type="ECO:0008006" key="3">
    <source>
        <dbReference type="Google" id="ProtNLM"/>
    </source>
</evidence>
<comment type="caution">
    <text evidence="1">The sequence shown here is derived from an EMBL/GenBank/DDBJ whole genome shotgun (WGS) entry which is preliminary data.</text>
</comment>
<keyword evidence="2" id="KW-1185">Reference proteome</keyword>
<evidence type="ECO:0000313" key="1">
    <source>
        <dbReference type="EMBL" id="KAK8579107.1"/>
    </source>
</evidence>
<organism evidence="1 2">
    <name type="scientific">Hibiscus sabdariffa</name>
    <name type="common">roselle</name>
    <dbReference type="NCBI Taxonomy" id="183260"/>
    <lineage>
        <taxon>Eukaryota</taxon>
        <taxon>Viridiplantae</taxon>
        <taxon>Streptophyta</taxon>
        <taxon>Embryophyta</taxon>
        <taxon>Tracheophyta</taxon>
        <taxon>Spermatophyta</taxon>
        <taxon>Magnoliopsida</taxon>
        <taxon>eudicotyledons</taxon>
        <taxon>Gunneridae</taxon>
        <taxon>Pentapetalae</taxon>
        <taxon>rosids</taxon>
        <taxon>malvids</taxon>
        <taxon>Malvales</taxon>
        <taxon>Malvaceae</taxon>
        <taxon>Malvoideae</taxon>
        <taxon>Hibiscus</taxon>
    </lineage>
</organism>
<reference evidence="1 2" key="1">
    <citation type="journal article" date="2024" name="G3 (Bethesda)">
        <title>Genome assembly of Hibiscus sabdariffa L. provides insights into metabolisms of medicinal natural products.</title>
        <authorList>
            <person name="Kim T."/>
        </authorList>
    </citation>
    <scope>NUCLEOTIDE SEQUENCE [LARGE SCALE GENOMIC DNA]</scope>
    <source>
        <strain evidence="1">TK-2024</strain>
        <tissue evidence="1">Old leaves</tissue>
    </source>
</reference>
<protein>
    <recommendedName>
        <fullName evidence="3">RNase H type-1 domain-containing protein</fullName>
    </recommendedName>
</protein>
<evidence type="ECO:0000313" key="2">
    <source>
        <dbReference type="Proteomes" id="UP001472677"/>
    </source>
</evidence>
<accession>A0ABR2FDV9</accession>
<dbReference type="EMBL" id="JBBPBM010000006">
    <property type="protein sequence ID" value="KAK8579107.1"/>
    <property type="molecule type" value="Genomic_DNA"/>
</dbReference>